<comment type="caution">
    <text evidence="2">The sequence shown here is derived from an EMBL/GenBank/DDBJ whole genome shotgun (WGS) entry which is preliminary data.</text>
</comment>
<dbReference type="PANTHER" id="PTHR22576:SF37">
    <property type="entry name" value="MUCOSA-ASSOCIATED LYMPHOID TISSUE LYMPHOMA TRANSLOCATION PROTEIN 1"/>
    <property type="match status" value="1"/>
</dbReference>
<protein>
    <recommendedName>
        <fullName evidence="1">Caspase family p20 domain-containing protein</fullName>
    </recommendedName>
</protein>
<dbReference type="InterPro" id="IPR011600">
    <property type="entry name" value="Pept_C14_caspase"/>
</dbReference>
<sequence>MCSSYSTPAASDYQLVNQRKRALVIGVSQYEDGSNLSNPRNDANDMANALEKIGFMVMKGINLKSDEMDANISSFVQSIQGTDMALFYFAGHGCQWEDQNFLIPSDNTNLSGPNIKRRAINAQHVLEQITKRNPHPQLSRGEQNRGLTAMYASSGSLVAFACAPGQTASDGSGKNGLFTKHLLQHITTPNEDIQMLLRDVSDGVEQESSGQQIPYQNSSLRRRNIYINAADSENIPPWFKPEPSLKKWFSIKKAVSAIPVAWNPSTTVYSAHHNNFQSFENRPQIREVIRCHNNFQSFENRPQVQVIRRVVVENTKSSSDENEQQSDDDDY</sequence>
<reference evidence="2" key="1">
    <citation type="submission" date="2021-02" db="EMBL/GenBank/DDBJ databases">
        <authorList>
            <person name="Nowell W R."/>
        </authorList>
    </citation>
    <scope>NUCLEOTIDE SEQUENCE</scope>
</reference>
<evidence type="ECO:0000313" key="3">
    <source>
        <dbReference type="Proteomes" id="UP000663851"/>
    </source>
</evidence>
<dbReference type="EMBL" id="CAJOBO010000313">
    <property type="protein sequence ID" value="CAF4190170.1"/>
    <property type="molecule type" value="Genomic_DNA"/>
</dbReference>
<dbReference type="Pfam" id="PF00656">
    <property type="entry name" value="Peptidase_C14"/>
    <property type="match status" value="1"/>
</dbReference>
<dbReference type="InterPro" id="IPR001309">
    <property type="entry name" value="Pept_C14_p20"/>
</dbReference>
<proteinExistence type="predicted"/>
<dbReference type="AlphaFoldDB" id="A0A820ALU2"/>
<dbReference type="SUPFAM" id="SSF52129">
    <property type="entry name" value="Caspase-like"/>
    <property type="match status" value="1"/>
</dbReference>
<dbReference type="Gene3D" id="3.40.50.1460">
    <property type="match status" value="1"/>
</dbReference>
<accession>A0A820ALU2</accession>
<feature type="domain" description="Caspase family p20" evidence="1">
    <location>
        <begin position="18"/>
        <end position="93"/>
    </location>
</feature>
<dbReference type="GO" id="GO:0006508">
    <property type="term" value="P:proteolysis"/>
    <property type="evidence" value="ECO:0007669"/>
    <property type="project" value="InterPro"/>
</dbReference>
<dbReference type="PANTHER" id="PTHR22576">
    <property type="entry name" value="MUCOSA ASSOCIATED LYMPHOID TISSUE LYMPHOMA TRANSLOCATION PROTEIN 1/PARACASPASE"/>
    <property type="match status" value="1"/>
</dbReference>
<evidence type="ECO:0000259" key="1">
    <source>
        <dbReference type="PROSITE" id="PS50208"/>
    </source>
</evidence>
<dbReference type="PROSITE" id="PS50208">
    <property type="entry name" value="CASPASE_P20"/>
    <property type="match status" value="1"/>
</dbReference>
<name>A0A820ALU2_9BILA</name>
<organism evidence="2 3">
    <name type="scientific">Rotaria socialis</name>
    <dbReference type="NCBI Taxonomy" id="392032"/>
    <lineage>
        <taxon>Eukaryota</taxon>
        <taxon>Metazoa</taxon>
        <taxon>Spiralia</taxon>
        <taxon>Gnathifera</taxon>
        <taxon>Rotifera</taxon>
        <taxon>Eurotatoria</taxon>
        <taxon>Bdelloidea</taxon>
        <taxon>Philodinida</taxon>
        <taxon>Philodinidae</taxon>
        <taxon>Rotaria</taxon>
    </lineage>
</organism>
<dbReference type="GO" id="GO:0004197">
    <property type="term" value="F:cysteine-type endopeptidase activity"/>
    <property type="evidence" value="ECO:0007669"/>
    <property type="project" value="InterPro"/>
</dbReference>
<evidence type="ECO:0000313" key="2">
    <source>
        <dbReference type="EMBL" id="CAF4190170.1"/>
    </source>
</evidence>
<dbReference type="InterPro" id="IPR029030">
    <property type="entry name" value="Caspase-like_dom_sf"/>
</dbReference>
<gene>
    <name evidence="2" type="ORF">HFQ381_LOCUS6793</name>
</gene>
<dbReference type="Proteomes" id="UP000663851">
    <property type="component" value="Unassembled WGS sequence"/>
</dbReference>
<dbReference type="InterPro" id="IPR052039">
    <property type="entry name" value="Caspase-related_regulators"/>
</dbReference>